<dbReference type="Pfam" id="PF19541">
    <property type="entry name" value="DUF6065"/>
    <property type="match status" value="1"/>
</dbReference>
<dbReference type="InterPro" id="IPR045709">
    <property type="entry name" value="DUF6065"/>
</dbReference>
<dbReference type="RefSeq" id="WP_121098593.1">
    <property type="nucleotide sequence ID" value="NZ_RBII01000001.1"/>
</dbReference>
<dbReference type="InParanoid" id="A0A420WIJ5"/>
<organism evidence="2 3">
    <name type="scientific">Litorimonas taeanensis</name>
    <dbReference type="NCBI Taxonomy" id="568099"/>
    <lineage>
        <taxon>Bacteria</taxon>
        <taxon>Pseudomonadati</taxon>
        <taxon>Pseudomonadota</taxon>
        <taxon>Alphaproteobacteria</taxon>
        <taxon>Maricaulales</taxon>
        <taxon>Robiginitomaculaceae</taxon>
    </lineage>
</organism>
<dbReference type="Proteomes" id="UP000282211">
    <property type="component" value="Unassembled WGS sequence"/>
</dbReference>
<name>A0A420WIJ5_9PROT</name>
<keyword evidence="3" id="KW-1185">Reference proteome</keyword>
<feature type="compositionally biased region" description="Basic and acidic residues" evidence="1">
    <location>
        <begin position="225"/>
        <end position="240"/>
    </location>
</feature>
<proteinExistence type="predicted"/>
<reference evidence="2 3" key="1">
    <citation type="submission" date="2018-10" db="EMBL/GenBank/DDBJ databases">
        <title>Genomic Encyclopedia of Type Strains, Phase IV (KMG-IV): sequencing the most valuable type-strain genomes for metagenomic binning, comparative biology and taxonomic classification.</title>
        <authorList>
            <person name="Goeker M."/>
        </authorList>
    </citation>
    <scope>NUCLEOTIDE SEQUENCE [LARGE SCALE GENOMIC DNA]</scope>
    <source>
        <strain evidence="2 3">DSM 22008</strain>
    </source>
</reference>
<dbReference type="OrthoDB" id="8910986at2"/>
<dbReference type="AlphaFoldDB" id="A0A420WIJ5"/>
<protein>
    <submittedName>
        <fullName evidence="2">Uncharacterized protein</fullName>
    </submittedName>
</protein>
<feature type="region of interest" description="Disordered" evidence="1">
    <location>
        <begin position="215"/>
        <end position="259"/>
    </location>
</feature>
<evidence type="ECO:0000313" key="3">
    <source>
        <dbReference type="Proteomes" id="UP000282211"/>
    </source>
</evidence>
<dbReference type="EMBL" id="RBII01000001">
    <property type="protein sequence ID" value="RKQ70762.1"/>
    <property type="molecule type" value="Genomic_DNA"/>
</dbReference>
<evidence type="ECO:0000313" key="2">
    <source>
        <dbReference type="EMBL" id="RKQ70762.1"/>
    </source>
</evidence>
<gene>
    <name evidence="2" type="ORF">DES40_0062</name>
</gene>
<evidence type="ECO:0000256" key="1">
    <source>
        <dbReference type="SAM" id="MobiDB-lite"/>
    </source>
</evidence>
<accession>A0A420WIJ5</accession>
<comment type="caution">
    <text evidence="2">The sequence shown here is derived from an EMBL/GenBank/DDBJ whole genome shotgun (WGS) entry which is preliminary data.</text>
</comment>
<sequence length="259" mass="29690">MKDDTAPFLDAYAIHDVAPEFVPARSRREWMDSFIDRQPYRCLPLTMANATGWELLCPFYLDIEWNGGPSNEDITLSSPDKQAFIPSFAAAHFRAGIVTFHTGYVFKTPPGWAVWCMGPPNWPKDGVYALSGLVETDWLPFPFTMNWQMTRPGKVSFKKGEPFCFITLSEHIRLESVAPKVRRLSSDKKLERDYNNWSKSRAEFNAKLHSGDKDAVKSGWQRHYMKGEKSDGKVGSESHLTKRRMQKPKDFRGSALFKK</sequence>